<dbReference type="AlphaFoldDB" id="A0A814JL13"/>
<proteinExistence type="predicted"/>
<name>A0A814JL13_9BILA</name>
<dbReference type="Gene3D" id="3.90.70.80">
    <property type="match status" value="1"/>
</dbReference>
<reference evidence="2" key="1">
    <citation type="submission" date="2021-02" db="EMBL/GenBank/DDBJ databases">
        <authorList>
            <person name="Nowell W R."/>
        </authorList>
    </citation>
    <scope>NUCLEOTIDE SEQUENCE</scope>
    <source>
        <strain evidence="2">Ploen Becks lab</strain>
    </source>
</reference>
<feature type="domain" description="OTU" evidence="1">
    <location>
        <begin position="36"/>
        <end position="161"/>
    </location>
</feature>
<keyword evidence="3" id="KW-1185">Reference proteome</keyword>
<accession>A0A814JL13</accession>
<evidence type="ECO:0000313" key="3">
    <source>
        <dbReference type="Proteomes" id="UP000663879"/>
    </source>
</evidence>
<sequence length="188" mass="21732">MYIIIANITQLIIYYNGQAYETDHYPVLYKWYMSNVVTLKTTADENCLYHAISTSISGNENLWKDIKLGMIFMFFEYEDYFRKLANAMGLEASFELLIESSATIAVFGRSFNLLSLSLLFLRPIYIFETSNLSFISDVPCLNTVPIYLSLNNAHFTSIVPYQNSYFIPFPNASHLKHVKVSLDNLNFY</sequence>
<dbReference type="InterPro" id="IPR003323">
    <property type="entry name" value="OTU_dom"/>
</dbReference>
<gene>
    <name evidence="2" type="ORF">OXX778_LOCUS18277</name>
</gene>
<dbReference type="OrthoDB" id="10017659at2759"/>
<protein>
    <recommendedName>
        <fullName evidence="1">OTU domain-containing protein</fullName>
    </recommendedName>
</protein>
<comment type="caution">
    <text evidence="2">The sequence shown here is derived from an EMBL/GenBank/DDBJ whole genome shotgun (WGS) entry which is preliminary data.</text>
</comment>
<organism evidence="2 3">
    <name type="scientific">Brachionus calyciflorus</name>
    <dbReference type="NCBI Taxonomy" id="104777"/>
    <lineage>
        <taxon>Eukaryota</taxon>
        <taxon>Metazoa</taxon>
        <taxon>Spiralia</taxon>
        <taxon>Gnathifera</taxon>
        <taxon>Rotifera</taxon>
        <taxon>Eurotatoria</taxon>
        <taxon>Monogononta</taxon>
        <taxon>Pseudotrocha</taxon>
        <taxon>Ploima</taxon>
        <taxon>Brachionidae</taxon>
        <taxon>Brachionus</taxon>
    </lineage>
</organism>
<evidence type="ECO:0000313" key="2">
    <source>
        <dbReference type="EMBL" id="CAF1039503.1"/>
    </source>
</evidence>
<dbReference type="PROSITE" id="PS50802">
    <property type="entry name" value="OTU"/>
    <property type="match status" value="1"/>
</dbReference>
<dbReference type="Proteomes" id="UP000663879">
    <property type="component" value="Unassembled WGS sequence"/>
</dbReference>
<evidence type="ECO:0000259" key="1">
    <source>
        <dbReference type="PROSITE" id="PS50802"/>
    </source>
</evidence>
<dbReference type="EMBL" id="CAJNOC010004992">
    <property type="protein sequence ID" value="CAF1039503.1"/>
    <property type="molecule type" value="Genomic_DNA"/>
</dbReference>